<keyword evidence="3" id="KW-1185">Reference proteome</keyword>
<organism evidence="2 3">
    <name type="scientific">Actinoplanes flavus</name>
    <dbReference type="NCBI Taxonomy" id="2820290"/>
    <lineage>
        <taxon>Bacteria</taxon>
        <taxon>Bacillati</taxon>
        <taxon>Actinomycetota</taxon>
        <taxon>Actinomycetes</taxon>
        <taxon>Micromonosporales</taxon>
        <taxon>Micromonosporaceae</taxon>
        <taxon>Actinoplanes</taxon>
    </lineage>
</organism>
<evidence type="ECO:0008006" key="4">
    <source>
        <dbReference type="Google" id="ProtNLM"/>
    </source>
</evidence>
<feature type="chain" id="PRO_5045717330" description="Secreted protein" evidence="1">
    <location>
        <begin position="32"/>
        <end position="107"/>
    </location>
</feature>
<protein>
    <recommendedName>
        <fullName evidence="4">Secreted protein</fullName>
    </recommendedName>
</protein>
<reference evidence="2 3" key="1">
    <citation type="submission" date="2021-03" db="EMBL/GenBank/DDBJ databases">
        <title>Actinoplanes flavus sp. nov., a novel actinomycete isolated from Coconut Palm rhizosphere soil.</title>
        <authorList>
            <person name="Luo X."/>
        </authorList>
    </citation>
    <scope>NUCLEOTIDE SEQUENCE [LARGE SCALE GENOMIC DNA]</scope>
    <source>
        <strain evidence="2 3">NEAU-H7</strain>
    </source>
</reference>
<name>A0ABS3UUK9_9ACTN</name>
<keyword evidence="1" id="KW-0732">Signal</keyword>
<gene>
    <name evidence="2" type="ORF">J5X75_32570</name>
</gene>
<dbReference type="EMBL" id="JAGFNS010000027">
    <property type="protein sequence ID" value="MBO3742251.1"/>
    <property type="molecule type" value="Genomic_DNA"/>
</dbReference>
<evidence type="ECO:0000256" key="1">
    <source>
        <dbReference type="SAM" id="SignalP"/>
    </source>
</evidence>
<evidence type="ECO:0000313" key="3">
    <source>
        <dbReference type="Proteomes" id="UP000679690"/>
    </source>
</evidence>
<accession>A0ABS3UUK9</accession>
<evidence type="ECO:0000313" key="2">
    <source>
        <dbReference type="EMBL" id="MBO3742251.1"/>
    </source>
</evidence>
<proteinExistence type="predicted"/>
<dbReference type="RefSeq" id="WP_208471456.1">
    <property type="nucleotide sequence ID" value="NZ_JAGFNS010000027.1"/>
</dbReference>
<dbReference type="Proteomes" id="UP000679690">
    <property type="component" value="Unassembled WGS sequence"/>
</dbReference>
<sequence>MNNATIRRIRNIAVAAAFAVGAVAAAGSAQARPADVTARVSHSAAEWSGVIGPNSTNPGPGWFYWTTYENHTQCLFDGFRRVALGLAKGVVCPARFDGLGYDQWLTY</sequence>
<feature type="signal peptide" evidence="1">
    <location>
        <begin position="1"/>
        <end position="31"/>
    </location>
</feature>
<comment type="caution">
    <text evidence="2">The sequence shown here is derived from an EMBL/GenBank/DDBJ whole genome shotgun (WGS) entry which is preliminary data.</text>
</comment>